<dbReference type="CDD" id="cd00609">
    <property type="entry name" value="AAT_like"/>
    <property type="match status" value="1"/>
</dbReference>
<dbReference type="GO" id="GO:0006572">
    <property type="term" value="P:L-tyrosine catabolic process"/>
    <property type="evidence" value="ECO:0007669"/>
    <property type="project" value="TreeGrafter"/>
</dbReference>
<organism evidence="9 10">
    <name type="scientific">Hondaea fermentalgiana</name>
    <dbReference type="NCBI Taxonomy" id="2315210"/>
    <lineage>
        <taxon>Eukaryota</taxon>
        <taxon>Sar</taxon>
        <taxon>Stramenopiles</taxon>
        <taxon>Bigyra</taxon>
        <taxon>Labyrinthulomycetes</taxon>
        <taxon>Thraustochytrida</taxon>
        <taxon>Thraustochytriidae</taxon>
        <taxon>Hondaea</taxon>
    </lineage>
</organism>
<comment type="similarity">
    <text evidence="2 6">Belongs to the class-I pyridoxal-phosphate-dependent aminotransferase family.</text>
</comment>
<keyword evidence="10" id="KW-1185">Reference proteome</keyword>
<dbReference type="InterPro" id="IPR004838">
    <property type="entry name" value="NHTrfase_class1_PyrdxlP-BS"/>
</dbReference>
<evidence type="ECO:0000256" key="6">
    <source>
        <dbReference type="PIRNR" id="PIRNR000517"/>
    </source>
</evidence>
<keyword evidence="4 9" id="KW-0808">Transferase</keyword>
<dbReference type="InterPro" id="IPR015424">
    <property type="entry name" value="PyrdxlP-dep_Trfase"/>
</dbReference>
<dbReference type="InterPro" id="IPR015421">
    <property type="entry name" value="PyrdxlP-dep_Trfase_major"/>
</dbReference>
<dbReference type="EMBL" id="BEYU01000036">
    <property type="protein sequence ID" value="GBG27804.1"/>
    <property type="molecule type" value="Genomic_DNA"/>
</dbReference>
<gene>
    <name evidence="9" type="ORF">FCC1311_040272</name>
</gene>
<keyword evidence="5 6" id="KW-0663">Pyridoxal phosphate</keyword>
<dbReference type="Proteomes" id="UP000241890">
    <property type="component" value="Unassembled WGS sequence"/>
</dbReference>
<dbReference type="GO" id="GO:0030170">
    <property type="term" value="F:pyridoxal phosphate binding"/>
    <property type="evidence" value="ECO:0007669"/>
    <property type="project" value="InterPro"/>
</dbReference>
<evidence type="ECO:0000256" key="3">
    <source>
        <dbReference type="ARBA" id="ARBA00022576"/>
    </source>
</evidence>
<dbReference type="PIRSF" id="PIRSF000517">
    <property type="entry name" value="Tyr_transaminase"/>
    <property type="match status" value="1"/>
</dbReference>
<dbReference type="InterPro" id="IPR004839">
    <property type="entry name" value="Aminotransferase_I/II_large"/>
</dbReference>
<evidence type="ECO:0000256" key="7">
    <source>
        <dbReference type="PIRSR" id="PIRSR000517-1"/>
    </source>
</evidence>
<evidence type="ECO:0000256" key="1">
    <source>
        <dbReference type="ARBA" id="ARBA00001933"/>
    </source>
</evidence>
<name>A0A2R5GIV5_9STRA</name>
<dbReference type="Gene3D" id="3.40.640.10">
    <property type="entry name" value="Type I PLP-dependent aspartate aminotransferase-like (Major domain)"/>
    <property type="match status" value="1"/>
</dbReference>
<accession>A0A2R5GIV5</accession>
<evidence type="ECO:0000313" key="9">
    <source>
        <dbReference type="EMBL" id="GBG27804.1"/>
    </source>
</evidence>
<dbReference type="InterPro" id="IPR015422">
    <property type="entry name" value="PyrdxlP-dep_Trfase_small"/>
</dbReference>
<keyword evidence="3 9" id="KW-0032">Aminotransferase</keyword>
<evidence type="ECO:0000256" key="4">
    <source>
        <dbReference type="ARBA" id="ARBA00022679"/>
    </source>
</evidence>
<dbReference type="InParanoid" id="A0A2R5GIV5"/>
<dbReference type="PROSITE" id="PS00105">
    <property type="entry name" value="AA_TRANSFER_CLASS_1"/>
    <property type="match status" value="1"/>
</dbReference>
<dbReference type="GO" id="GO:0004838">
    <property type="term" value="F:L-tyrosine-2-oxoglutarate transaminase activity"/>
    <property type="evidence" value="ECO:0007669"/>
    <property type="project" value="TreeGrafter"/>
</dbReference>
<reference evidence="9 10" key="1">
    <citation type="submission" date="2017-12" db="EMBL/GenBank/DDBJ databases">
        <title>Sequencing, de novo assembly and annotation of complete genome of a new Thraustochytrid species, strain FCC1311.</title>
        <authorList>
            <person name="Sedici K."/>
            <person name="Godart F."/>
            <person name="Aiese Cigliano R."/>
            <person name="Sanseverino W."/>
            <person name="Barakat M."/>
            <person name="Ortet P."/>
            <person name="Marechal E."/>
            <person name="Cagnac O."/>
            <person name="Amato A."/>
        </authorList>
    </citation>
    <scope>NUCLEOTIDE SEQUENCE [LARGE SCALE GENOMIC DNA]</scope>
</reference>
<evidence type="ECO:0000313" key="10">
    <source>
        <dbReference type="Proteomes" id="UP000241890"/>
    </source>
</evidence>
<dbReference type="Gene3D" id="3.90.1150.10">
    <property type="entry name" value="Aspartate Aminotransferase, domain 1"/>
    <property type="match status" value="1"/>
</dbReference>
<comment type="cofactor">
    <cofactor evidence="1 6 7">
        <name>pyridoxal 5'-phosphate</name>
        <dbReference type="ChEBI" id="CHEBI:597326"/>
    </cofactor>
</comment>
<evidence type="ECO:0000256" key="5">
    <source>
        <dbReference type="ARBA" id="ARBA00022898"/>
    </source>
</evidence>
<evidence type="ECO:0000256" key="2">
    <source>
        <dbReference type="ARBA" id="ARBA00007441"/>
    </source>
</evidence>
<protein>
    <submittedName>
        <fullName evidence="9">Tyrosine aminotransferase</fullName>
    </submittedName>
</protein>
<feature type="modified residue" description="N6-(pyridoxal phosphate)lysine" evidence="7">
    <location>
        <position position="246"/>
    </location>
</feature>
<dbReference type="OrthoDB" id="7042322at2759"/>
<comment type="caution">
    <text evidence="9">The sequence shown here is derived from an EMBL/GenBank/DDBJ whole genome shotgun (WGS) entry which is preliminary data.</text>
</comment>
<dbReference type="NCBIfam" id="TIGR01265">
    <property type="entry name" value="tyr_nico_aTase"/>
    <property type="match status" value="1"/>
</dbReference>
<dbReference type="AlphaFoldDB" id="A0A2R5GIV5"/>
<dbReference type="PANTHER" id="PTHR45744">
    <property type="entry name" value="TYROSINE AMINOTRANSFERASE"/>
    <property type="match status" value="1"/>
</dbReference>
<dbReference type="InterPro" id="IPR005958">
    <property type="entry name" value="TyrNic_aminoTrfase"/>
</dbReference>
<dbReference type="PRINTS" id="PR00753">
    <property type="entry name" value="ACCSYNTHASE"/>
</dbReference>
<feature type="domain" description="Aminotransferase class I/classII large" evidence="8">
    <location>
        <begin position="36"/>
        <end position="410"/>
    </location>
</feature>
<dbReference type="Pfam" id="PF00155">
    <property type="entry name" value="Aminotran_1_2"/>
    <property type="match status" value="1"/>
</dbReference>
<proteinExistence type="inferred from homology"/>
<dbReference type="PANTHER" id="PTHR45744:SF2">
    <property type="entry name" value="TYROSINE AMINOTRANSFERASE"/>
    <property type="match status" value="1"/>
</dbReference>
<evidence type="ECO:0000259" key="8">
    <source>
        <dbReference type="Pfam" id="PF00155"/>
    </source>
</evidence>
<sequence length="423" mass="45803">MSRSQVIPETLSGKRIVNQIRDVLDNVSIPAEQPNKKMIPLSLGDPTTFGNLMTTDIFIKALQKAAASPAAHGYQHTTGSKAAKEAVAKRSAAATGRKVEAADVFLASGCSGALDISLQALASPGDNILLPQPGFALYETLALAHGIEVRHYPLLPHKKWEIDVDALEQLVDDKTRAILVNNPSNPCGSVYSKEHLCDVLAAAERLNLAVIADEIYGNLVFSGETFYSMAELAKNVPVLEVGGLAKEFLVPGLRVGWIIMHDVELEDGQTALQNVRRSALRLTQLTLGANTLVQACMPDILTPKAGSPEERQLAQFNADTIAQLESNAKFVTKRINSMRGLRATTPQGAMYTMVEIDQSQIAMDDVKFTQQLVDEELVFVLPGSCFGMANFVRIVYCAPEEVLAEACDRIEAFLKRLSTAVGN</sequence>
<dbReference type="SUPFAM" id="SSF53383">
    <property type="entry name" value="PLP-dependent transferases"/>
    <property type="match status" value="1"/>
</dbReference>